<comment type="caution">
    <text evidence="1">The sequence shown here is derived from an EMBL/GenBank/DDBJ whole genome shotgun (WGS) entry which is preliminary data.</text>
</comment>
<name>L8WW40_THACA</name>
<gene>
    <name evidence="1" type="ORF">AG1IA_05396</name>
</gene>
<evidence type="ECO:0000313" key="1">
    <source>
        <dbReference type="EMBL" id="ELU40574.1"/>
    </source>
</evidence>
<protein>
    <submittedName>
        <fullName evidence="1">Uncharacterized protein</fullName>
    </submittedName>
</protein>
<sequence>MYTYMCGIQSSTRYKWGNPGPPKAATVRIEGLGWQKRLGMSHLCIAWRDGG</sequence>
<dbReference type="Proteomes" id="UP000011668">
    <property type="component" value="Unassembled WGS sequence"/>
</dbReference>
<accession>L8WW40</accession>
<evidence type="ECO:0000313" key="2">
    <source>
        <dbReference type="Proteomes" id="UP000011668"/>
    </source>
</evidence>
<dbReference type="HOGENOM" id="CLU_3108056_0_0_1"/>
<proteinExistence type="predicted"/>
<reference evidence="1 2" key="1">
    <citation type="journal article" date="2013" name="Nat. Commun.">
        <title>The evolution and pathogenic mechanisms of the rice sheath blight pathogen.</title>
        <authorList>
            <person name="Zheng A."/>
            <person name="Lin R."/>
            <person name="Xu L."/>
            <person name="Qin P."/>
            <person name="Tang C."/>
            <person name="Ai P."/>
            <person name="Zhang D."/>
            <person name="Liu Y."/>
            <person name="Sun Z."/>
            <person name="Feng H."/>
            <person name="Wang Y."/>
            <person name="Chen Y."/>
            <person name="Liang X."/>
            <person name="Fu R."/>
            <person name="Li Q."/>
            <person name="Zhang J."/>
            <person name="Yu X."/>
            <person name="Xie Z."/>
            <person name="Ding L."/>
            <person name="Guan P."/>
            <person name="Tang J."/>
            <person name="Liang Y."/>
            <person name="Wang S."/>
            <person name="Deng Q."/>
            <person name="Li S."/>
            <person name="Zhu J."/>
            <person name="Wang L."/>
            <person name="Liu H."/>
            <person name="Li P."/>
        </authorList>
    </citation>
    <scope>NUCLEOTIDE SEQUENCE [LARGE SCALE GENOMIC DNA]</scope>
    <source>
        <strain evidence="2">AG-1 IA</strain>
    </source>
</reference>
<keyword evidence="2" id="KW-1185">Reference proteome</keyword>
<organism evidence="1 2">
    <name type="scientific">Thanatephorus cucumeris (strain AG1-IA)</name>
    <name type="common">Rice sheath blight fungus</name>
    <name type="synonym">Rhizoctonia solani</name>
    <dbReference type="NCBI Taxonomy" id="983506"/>
    <lineage>
        <taxon>Eukaryota</taxon>
        <taxon>Fungi</taxon>
        <taxon>Dikarya</taxon>
        <taxon>Basidiomycota</taxon>
        <taxon>Agaricomycotina</taxon>
        <taxon>Agaricomycetes</taxon>
        <taxon>Cantharellales</taxon>
        <taxon>Ceratobasidiaceae</taxon>
        <taxon>Rhizoctonia</taxon>
        <taxon>Rhizoctonia solani AG-1</taxon>
    </lineage>
</organism>
<dbReference type="AlphaFoldDB" id="L8WW40"/>
<dbReference type="EMBL" id="AFRT01001389">
    <property type="protein sequence ID" value="ELU40574.1"/>
    <property type="molecule type" value="Genomic_DNA"/>
</dbReference>